<protein>
    <submittedName>
        <fullName evidence="2">NADH-quinone oxidoreductase subunit I</fullName>
        <ecNumber evidence="2">1.6.5.11</ecNumber>
    </submittedName>
</protein>
<gene>
    <name evidence="2" type="primary">nuoI</name>
    <name evidence="2" type="ORF">HMPREF9153_0484</name>
</gene>
<dbReference type="Proteomes" id="UP000005332">
    <property type="component" value="Unassembled WGS sequence"/>
</dbReference>
<dbReference type="AlphaFoldDB" id="G4CVC7"/>
<name>G4CVC7_9ACTN</name>
<sequence length="49" mass="5385">MAGLDLKGQERDALQPRSEQLVQSVTDEPARQIGMTTLSGPRELNGVQY</sequence>
<keyword evidence="2" id="KW-0560">Oxidoreductase</keyword>
<dbReference type="EC" id="1.6.5.11" evidence="2"/>
<accession>G4CVC7</accession>
<feature type="compositionally biased region" description="Polar residues" evidence="1">
    <location>
        <begin position="17"/>
        <end position="26"/>
    </location>
</feature>
<dbReference type="GO" id="GO:0016491">
    <property type="term" value="F:oxidoreductase activity"/>
    <property type="evidence" value="ECO:0007669"/>
    <property type="project" value="UniProtKB-KW"/>
</dbReference>
<keyword evidence="3" id="KW-1185">Reference proteome</keyword>
<dbReference type="EMBL" id="AGBA01000005">
    <property type="protein sequence ID" value="EGY78915.1"/>
    <property type="molecule type" value="Genomic_DNA"/>
</dbReference>
<feature type="region of interest" description="Disordered" evidence="1">
    <location>
        <begin position="1"/>
        <end position="27"/>
    </location>
</feature>
<evidence type="ECO:0000256" key="1">
    <source>
        <dbReference type="SAM" id="MobiDB-lite"/>
    </source>
</evidence>
<reference evidence="2 3" key="1">
    <citation type="submission" date="2011-06" db="EMBL/GenBank/DDBJ databases">
        <authorList>
            <person name="Muzny D."/>
            <person name="Qin X."/>
            <person name="Deng J."/>
            <person name="Jiang H."/>
            <person name="Liu Y."/>
            <person name="Qu J."/>
            <person name="Song X.-Z."/>
            <person name="Zhang L."/>
            <person name="Thornton R."/>
            <person name="Coyle M."/>
            <person name="Francisco L."/>
            <person name="Jackson L."/>
            <person name="Javaid M."/>
            <person name="Korchina V."/>
            <person name="Kovar C."/>
            <person name="Mata R."/>
            <person name="Mathew T."/>
            <person name="Ngo R."/>
            <person name="Nguyen L."/>
            <person name="Nguyen N."/>
            <person name="Okwuonu G."/>
            <person name="Ongeri F."/>
            <person name="Pham C."/>
            <person name="Simmons D."/>
            <person name="Wilczek-Boney K."/>
            <person name="Hale W."/>
            <person name="Jakkamsetti A."/>
            <person name="Pham P."/>
            <person name="Ruth R."/>
            <person name="San Lucas F."/>
            <person name="Warren J."/>
            <person name="Zhang J."/>
            <person name="Zhao Z."/>
            <person name="Zhou C."/>
            <person name="Zhu D."/>
            <person name="Lee S."/>
            <person name="Bess C."/>
            <person name="Blankenburg K."/>
            <person name="Forbes L."/>
            <person name="Fu Q."/>
            <person name="Gubbala S."/>
            <person name="Hirani K."/>
            <person name="Jayaseelan J.C."/>
            <person name="Lara F."/>
            <person name="Munidasa M."/>
            <person name="Palculict T."/>
            <person name="Patil S."/>
            <person name="Pu L.-L."/>
            <person name="Saada N."/>
            <person name="Tang L."/>
            <person name="Weissenberger G."/>
            <person name="Zhu Y."/>
            <person name="Hemphill L."/>
            <person name="Shang Y."/>
            <person name="Youmans B."/>
            <person name="Ayvaz T."/>
            <person name="Ross M."/>
            <person name="Santibanez J."/>
            <person name="Aqrawi P."/>
            <person name="Gross S."/>
            <person name="Joshi V."/>
            <person name="Fowler G."/>
            <person name="Nazareth L."/>
            <person name="Reid J."/>
            <person name="Worley K."/>
            <person name="Petrosino J."/>
            <person name="Highlander S."/>
            <person name="Gibbs R."/>
        </authorList>
    </citation>
    <scope>NUCLEOTIDE SEQUENCE [LARGE SCALE GENOMIC DNA]</scope>
    <source>
        <strain evidence="2 3">ATCC 25577</strain>
    </source>
</reference>
<proteinExistence type="predicted"/>
<comment type="caution">
    <text evidence="2">The sequence shown here is derived from an EMBL/GenBank/DDBJ whole genome shotgun (WGS) entry which is preliminary data.</text>
</comment>
<evidence type="ECO:0000313" key="3">
    <source>
        <dbReference type="Proteomes" id="UP000005332"/>
    </source>
</evidence>
<evidence type="ECO:0000313" key="2">
    <source>
        <dbReference type="EMBL" id="EGY78915.1"/>
    </source>
</evidence>
<organism evidence="2 3">
    <name type="scientific">Cutibacterium avidum ATCC 25577</name>
    <dbReference type="NCBI Taxonomy" id="997355"/>
    <lineage>
        <taxon>Bacteria</taxon>
        <taxon>Bacillati</taxon>
        <taxon>Actinomycetota</taxon>
        <taxon>Actinomycetes</taxon>
        <taxon>Propionibacteriales</taxon>
        <taxon>Propionibacteriaceae</taxon>
        <taxon>Cutibacterium</taxon>
    </lineage>
</organism>
<dbReference type="HOGENOM" id="CLU_3139419_0_0_11"/>